<dbReference type="PROSITE" id="PS50096">
    <property type="entry name" value="IQ"/>
    <property type="match status" value="2"/>
</dbReference>
<reference evidence="8" key="2">
    <citation type="submission" date="2025-08" db="UniProtKB">
        <authorList>
            <consortium name="RefSeq"/>
        </authorList>
    </citation>
    <scope>IDENTIFICATION</scope>
</reference>
<comment type="function">
    <text evidence="4">May be involved in cooperative interactions with calmodulins or calmodulin-like proteins. Recruits calmodulin proteins to microtubules, thus being a potential scaffold in cellular signaling and trafficking. May associate with nucleic acids and regulate gene expression at the transcriptional or post-transcriptional level.</text>
</comment>
<feature type="compositionally biased region" description="Polar residues" evidence="5">
    <location>
        <begin position="178"/>
        <end position="204"/>
    </location>
</feature>
<dbReference type="Pfam" id="PF00612">
    <property type="entry name" value="IQ"/>
    <property type="match status" value="2"/>
</dbReference>
<organism evidence="7 8">
    <name type="scientific">Solanum pennellii</name>
    <name type="common">Tomato</name>
    <name type="synonym">Lycopersicon pennellii</name>
    <dbReference type="NCBI Taxonomy" id="28526"/>
    <lineage>
        <taxon>Eukaryota</taxon>
        <taxon>Viridiplantae</taxon>
        <taxon>Streptophyta</taxon>
        <taxon>Embryophyta</taxon>
        <taxon>Tracheophyta</taxon>
        <taxon>Spermatophyta</taxon>
        <taxon>Magnoliopsida</taxon>
        <taxon>eudicotyledons</taxon>
        <taxon>Gunneridae</taxon>
        <taxon>Pentapetalae</taxon>
        <taxon>asterids</taxon>
        <taxon>lamiids</taxon>
        <taxon>Solanales</taxon>
        <taxon>Solanaceae</taxon>
        <taxon>Solanoideae</taxon>
        <taxon>Solaneae</taxon>
        <taxon>Solanum</taxon>
        <taxon>Solanum subgen. Lycopersicon</taxon>
    </lineage>
</organism>
<comment type="similarity">
    <text evidence="2">Belongs to the IQD family.</text>
</comment>
<evidence type="ECO:0000259" key="6">
    <source>
        <dbReference type="Pfam" id="PF13178"/>
    </source>
</evidence>
<evidence type="ECO:0000256" key="1">
    <source>
        <dbReference type="ARBA" id="ARBA00022860"/>
    </source>
</evidence>
<reference evidence="7" key="1">
    <citation type="journal article" date="2014" name="Nat. Genet.">
        <title>The genome of the stress-tolerant wild tomato species Solanum pennellii.</title>
        <authorList>
            <person name="Bolger A."/>
            <person name="Scossa F."/>
            <person name="Bolger M.E."/>
            <person name="Lanz C."/>
            <person name="Maumus F."/>
            <person name="Tohge T."/>
            <person name="Quesneville H."/>
            <person name="Alseekh S."/>
            <person name="Sorensen I."/>
            <person name="Lichtenstein G."/>
            <person name="Fich E.A."/>
            <person name="Conte M."/>
            <person name="Keller H."/>
            <person name="Schneeberger K."/>
            <person name="Schwacke R."/>
            <person name="Ofner I."/>
            <person name="Vrebalov J."/>
            <person name="Xu Y."/>
            <person name="Osorio S."/>
            <person name="Aflitos S.A."/>
            <person name="Schijlen E."/>
            <person name="Jimenez-Gomez J.M."/>
            <person name="Ryngajllo M."/>
            <person name="Kimura S."/>
            <person name="Kumar R."/>
            <person name="Koenig D."/>
            <person name="Headland L.R."/>
            <person name="Maloof J.N."/>
            <person name="Sinha N."/>
            <person name="van Ham R.C."/>
            <person name="Lankhorst R.K."/>
            <person name="Mao L."/>
            <person name="Vogel A."/>
            <person name="Arsova B."/>
            <person name="Panstruga R."/>
            <person name="Fei Z."/>
            <person name="Rose J.K."/>
            <person name="Zamir D."/>
            <person name="Carrari F."/>
            <person name="Giovannoni J.J."/>
            <person name="Weigel D."/>
            <person name="Usadel B."/>
            <person name="Fernie A.R."/>
        </authorList>
    </citation>
    <scope>NUCLEOTIDE SEQUENCE [LARGE SCALE GENOMIC DNA]</scope>
    <source>
        <strain evidence="7">cv. LA0716</strain>
    </source>
</reference>
<proteinExistence type="inferred from homology"/>
<dbReference type="RefSeq" id="XP_015084753.1">
    <property type="nucleotide sequence ID" value="XM_015229267.2"/>
</dbReference>
<evidence type="ECO:0000256" key="2">
    <source>
        <dbReference type="ARBA" id="ARBA00024341"/>
    </source>
</evidence>
<dbReference type="InterPro" id="IPR025064">
    <property type="entry name" value="DUF4005"/>
</dbReference>
<dbReference type="InterPro" id="IPR027417">
    <property type="entry name" value="P-loop_NTPase"/>
</dbReference>
<evidence type="ECO:0000256" key="3">
    <source>
        <dbReference type="ARBA" id="ARBA00024378"/>
    </source>
</evidence>
<dbReference type="Gene3D" id="1.20.5.190">
    <property type="match status" value="1"/>
</dbReference>
<dbReference type="SUPFAM" id="SSF52540">
    <property type="entry name" value="P-loop containing nucleoside triphosphate hydrolases"/>
    <property type="match status" value="1"/>
</dbReference>
<dbReference type="GeneID" id="107028225"/>
<dbReference type="SMART" id="SM00015">
    <property type="entry name" value="IQ"/>
    <property type="match status" value="2"/>
</dbReference>
<sequence length="238" mass="27084">MGKASKWFKALLDFKKNDSSISSTNKKKWGDVKSYKDKDFQQHHEKSHYMNSRAGVDPAIHEVHSSLTTTSSVIRATTWSGEDWAAVVIQSHFRAYLSRRALRALKGLVKLQALVRGHIVRKQAADMLRRMQALIRAQSRARLGRSMVFESPPFSAKSTQFIHHGPTTSSRCTRSRTGPFTPTKSSTRSYTSDEYSNNHPNYMSYTEAARAKTRSMSAPRLRSQYDKKCSRSNMQKGF</sequence>
<comment type="subunit">
    <text evidence="3">Binds to multiple calmodulin (CaM) in the presence of Ca(2+) and CaM-like proteins.</text>
</comment>
<dbReference type="Proteomes" id="UP000694930">
    <property type="component" value="Chromosome 8"/>
</dbReference>
<protein>
    <submittedName>
        <fullName evidence="8">Protein IQ-DOMAIN 31-like</fullName>
    </submittedName>
</protein>
<accession>A0ABM1HFC8</accession>
<feature type="region of interest" description="Disordered" evidence="5">
    <location>
        <begin position="159"/>
        <end position="238"/>
    </location>
</feature>
<gene>
    <name evidence="8" type="primary">LOC107028225</name>
</gene>
<dbReference type="PANTHER" id="PTHR32295">
    <property type="entry name" value="IQ-DOMAIN 5-RELATED"/>
    <property type="match status" value="1"/>
</dbReference>
<feature type="compositionally biased region" description="Low complexity" evidence="5">
    <location>
        <begin position="167"/>
        <end position="177"/>
    </location>
</feature>
<dbReference type="PANTHER" id="PTHR32295:SF188">
    <property type="entry name" value="PROTEIN IQ-DOMAIN 14-LIKE"/>
    <property type="match status" value="1"/>
</dbReference>
<evidence type="ECO:0000313" key="8">
    <source>
        <dbReference type="RefSeq" id="XP_015084753.1"/>
    </source>
</evidence>
<dbReference type="Pfam" id="PF13178">
    <property type="entry name" value="DUF4005"/>
    <property type="match status" value="1"/>
</dbReference>
<keyword evidence="1" id="KW-0112">Calmodulin-binding</keyword>
<evidence type="ECO:0000313" key="7">
    <source>
        <dbReference type="Proteomes" id="UP000694930"/>
    </source>
</evidence>
<dbReference type="InterPro" id="IPR000048">
    <property type="entry name" value="IQ_motif_EF-hand-BS"/>
</dbReference>
<name>A0ABM1HFC8_SOLPN</name>
<evidence type="ECO:0000256" key="5">
    <source>
        <dbReference type="SAM" id="MobiDB-lite"/>
    </source>
</evidence>
<evidence type="ECO:0000256" key="4">
    <source>
        <dbReference type="ARBA" id="ARBA00045534"/>
    </source>
</evidence>
<keyword evidence="7" id="KW-1185">Reference proteome</keyword>
<feature type="domain" description="DUF4005" evidence="6">
    <location>
        <begin position="174"/>
        <end position="228"/>
    </location>
</feature>